<dbReference type="AlphaFoldDB" id="A0A840QBF2"/>
<keyword evidence="1" id="KW-1133">Transmembrane helix</keyword>
<keyword evidence="3" id="KW-1185">Reference proteome</keyword>
<name>A0A840QBF2_9PSEU</name>
<evidence type="ECO:0000256" key="1">
    <source>
        <dbReference type="SAM" id="Phobius"/>
    </source>
</evidence>
<keyword evidence="1" id="KW-0812">Transmembrane</keyword>
<reference evidence="2 3" key="1">
    <citation type="submission" date="2020-08" db="EMBL/GenBank/DDBJ databases">
        <title>Sequencing the genomes of 1000 actinobacteria strains.</title>
        <authorList>
            <person name="Klenk H.-P."/>
        </authorList>
    </citation>
    <scope>NUCLEOTIDE SEQUENCE [LARGE SCALE GENOMIC DNA]</scope>
    <source>
        <strain evidence="2 3">DSM 45584</strain>
    </source>
</reference>
<dbReference type="Proteomes" id="UP000584374">
    <property type="component" value="Unassembled WGS sequence"/>
</dbReference>
<proteinExistence type="predicted"/>
<evidence type="ECO:0000313" key="3">
    <source>
        <dbReference type="Proteomes" id="UP000584374"/>
    </source>
</evidence>
<keyword evidence="1" id="KW-0472">Membrane</keyword>
<comment type="caution">
    <text evidence="2">The sequence shown here is derived from an EMBL/GenBank/DDBJ whole genome shotgun (WGS) entry which is preliminary data.</text>
</comment>
<protein>
    <submittedName>
        <fullName evidence="2">Uncharacterized protein</fullName>
    </submittedName>
</protein>
<organism evidence="2 3">
    <name type="scientific">Saccharopolyspora phatthalungensis</name>
    <dbReference type="NCBI Taxonomy" id="664693"/>
    <lineage>
        <taxon>Bacteria</taxon>
        <taxon>Bacillati</taxon>
        <taxon>Actinomycetota</taxon>
        <taxon>Actinomycetes</taxon>
        <taxon>Pseudonocardiales</taxon>
        <taxon>Pseudonocardiaceae</taxon>
        <taxon>Saccharopolyspora</taxon>
    </lineage>
</organism>
<gene>
    <name evidence="2" type="ORF">BJ970_005683</name>
</gene>
<dbReference type="RefSeq" id="WP_184729674.1">
    <property type="nucleotide sequence ID" value="NZ_JACHIW010000002.1"/>
</dbReference>
<feature type="transmembrane region" description="Helical" evidence="1">
    <location>
        <begin position="119"/>
        <end position="140"/>
    </location>
</feature>
<accession>A0A840QBF2</accession>
<sequence length="147" mass="16142">MPDTNVIRLALARNAWNFRSPAGHLELIDLGPGSNVRPVGALRHADRPEIISLAPGHFAGESVFPSNRCHFGPDLGRLFSLDVTGSYPKPSARRRQADFRVGWTDFFAFAERASRVRAAAGYLVTSFFLGLFLVLAEWVLGPISLAH</sequence>
<evidence type="ECO:0000313" key="2">
    <source>
        <dbReference type="EMBL" id="MBB5158084.1"/>
    </source>
</evidence>
<dbReference type="EMBL" id="JACHIW010000002">
    <property type="protein sequence ID" value="MBB5158084.1"/>
    <property type="molecule type" value="Genomic_DNA"/>
</dbReference>